<keyword evidence="2" id="KW-1185">Reference proteome</keyword>
<name>A0AAE3XKT4_9BACT</name>
<dbReference type="AlphaFoldDB" id="A0AAE3XKT4"/>
<evidence type="ECO:0000313" key="1">
    <source>
        <dbReference type="EMBL" id="MDR6238443.1"/>
    </source>
</evidence>
<organism evidence="1 2">
    <name type="scientific">Aureibacter tunicatorum</name>
    <dbReference type="NCBI Taxonomy" id="866807"/>
    <lineage>
        <taxon>Bacteria</taxon>
        <taxon>Pseudomonadati</taxon>
        <taxon>Bacteroidota</taxon>
        <taxon>Cytophagia</taxon>
        <taxon>Cytophagales</taxon>
        <taxon>Persicobacteraceae</taxon>
        <taxon>Aureibacter</taxon>
    </lineage>
</organism>
<dbReference type="Gene3D" id="2.60.40.3140">
    <property type="match status" value="1"/>
</dbReference>
<dbReference type="Gene3D" id="2.60.120.1130">
    <property type="match status" value="1"/>
</dbReference>
<sequence length="671" mass="77253">MKILYSTLFTFILSICFSSNIFCNELKFDKITLKDLQKSSYDIDSSAEAVILKEVGDLEIFYNNPKETFMYRKKTKVRIKILNKDGLDRGTFTFNQYRGNAYSEDITEIKGFTYIDNQGKVEKIKLSKDNIHKTDVSKKIRKYTITFPNVKEGCIIDFEYGIQSDYLFRLPTWYFQKSIPVLYSSYTTRIPDKYIYEENYRGYWKLKEVNSSSFEKTVQVVYREKTIQQSSTLPQTYRYDLNYILKNDQRVCENIPALKGEDFVTTLDDYYFQVSSQLVATNFNMMESVLSSWPEIATSLNGGDNFGRAVKKGYFKDFAQSVEGAGSLEKVHAAYTLLQQNVEWNGRYGIYAYESPKTIMQNKTGTAAEINFALISALQACGIEAFPVILSTRANGKVHPTLPLLENYNYVIVAALIDGNKVLMDATSKLLPLGQLPLRCMNYSGRMVTKNDCVPVEINSSAAFETKTTCMFNIQDDGTISAMERSSYYGYEAQKRRDWHAKNQGSKNESEHKKSHENWEVESFQVKNVEQIDKPFTTITKISQEAFDPEDERIYFTPYIEEFQNFFKEETRVHPVDFGAPIKKSQVYTITLPKGYVVEELPENSIVEMPGKKGSMTFIVKQSGNMIQISNTVELSEPIYSNTDYPYLREMYLHAFSKQGEQIVLKKTSTQ</sequence>
<accession>A0AAE3XKT4</accession>
<dbReference type="Gene3D" id="3.10.620.30">
    <property type="match status" value="1"/>
</dbReference>
<dbReference type="EMBL" id="JAVDQD010000002">
    <property type="protein sequence ID" value="MDR6238443.1"/>
    <property type="molecule type" value="Genomic_DNA"/>
</dbReference>
<comment type="caution">
    <text evidence="1">The sequence shown here is derived from an EMBL/GenBank/DDBJ whole genome shotgun (WGS) entry which is preliminary data.</text>
</comment>
<evidence type="ECO:0008006" key="3">
    <source>
        <dbReference type="Google" id="ProtNLM"/>
    </source>
</evidence>
<protein>
    <recommendedName>
        <fullName evidence="3">DUF3857 domain-containing protein</fullName>
    </recommendedName>
</protein>
<dbReference type="RefSeq" id="WP_309937955.1">
    <property type="nucleotide sequence ID" value="NZ_AP025305.1"/>
</dbReference>
<dbReference type="Proteomes" id="UP001185092">
    <property type="component" value="Unassembled WGS sequence"/>
</dbReference>
<gene>
    <name evidence="1" type="ORF">HNQ88_001480</name>
</gene>
<evidence type="ECO:0000313" key="2">
    <source>
        <dbReference type="Proteomes" id="UP001185092"/>
    </source>
</evidence>
<proteinExistence type="predicted"/>
<reference evidence="1" key="1">
    <citation type="submission" date="2023-07" db="EMBL/GenBank/DDBJ databases">
        <title>Genomic Encyclopedia of Type Strains, Phase IV (KMG-IV): sequencing the most valuable type-strain genomes for metagenomic binning, comparative biology and taxonomic classification.</title>
        <authorList>
            <person name="Goeker M."/>
        </authorList>
    </citation>
    <scope>NUCLEOTIDE SEQUENCE</scope>
    <source>
        <strain evidence="1">DSM 26174</strain>
    </source>
</reference>